<evidence type="ECO:0000256" key="1">
    <source>
        <dbReference type="SAM" id="MobiDB-lite"/>
    </source>
</evidence>
<evidence type="ECO:0000313" key="4">
    <source>
        <dbReference type="Proteomes" id="UP000240830"/>
    </source>
</evidence>
<feature type="region of interest" description="Disordered" evidence="1">
    <location>
        <begin position="1"/>
        <end position="25"/>
    </location>
</feature>
<protein>
    <recommendedName>
        <fullName evidence="2">CTLH domain-containing protein</fullName>
    </recommendedName>
</protein>
<feature type="compositionally biased region" description="Low complexity" evidence="1">
    <location>
        <begin position="15"/>
        <end position="25"/>
    </location>
</feature>
<evidence type="ECO:0000259" key="2">
    <source>
        <dbReference type="PROSITE" id="PS50897"/>
    </source>
</evidence>
<organism evidence="3 4">
    <name type="scientific">Paramicrosporidium saccamoebae</name>
    <dbReference type="NCBI Taxonomy" id="1246581"/>
    <lineage>
        <taxon>Eukaryota</taxon>
        <taxon>Fungi</taxon>
        <taxon>Fungi incertae sedis</taxon>
        <taxon>Cryptomycota</taxon>
        <taxon>Cryptomycota incertae sedis</taxon>
        <taxon>Paramicrosporidium</taxon>
    </lineage>
</organism>
<dbReference type="PROSITE" id="PS50896">
    <property type="entry name" value="LISH"/>
    <property type="match status" value="1"/>
</dbReference>
<dbReference type="InterPro" id="IPR050618">
    <property type="entry name" value="Ubq-SigPath_Reg"/>
</dbReference>
<comment type="caution">
    <text evidence="3">The sequence shown here is derived from an EMBL/GenBank/DDBJ whole genome shotgun (WGS) entry which is preliminary data.</text>
</comment>
<dbReference type="OrthoDB" id="2415936at2759"/>
<dbReference type="SMART" id="SM00667">
    <property type="entry name" value="LisH"/>
    <property type="match status" value="1"/>
</dbReference>
<dbReference type="InterPro" id="IPR024964">
    <property type="entry name" value="CTLH/CRA"/>
</dbReference>
<dbReference type="PROSITE" id="PS50897">
    <property type="entry name" value="CTLH"/>
    <property type="match status" value="1"/>
</dbReference>
<dbReference type="STRING" id="1246581.A0A2H9THH0"/>
<dbReference type="InterPro" id="IPR013144">
    <property type="entry name" value="CRA_dom"/>
</dbReference>
<dbReference type="SMART" id="SM00668">
    <property type="entry name" value="CTLH"/>
    <property type="match status" value="1"/>
</dbReference>
<dbReference type="PANTHER" id="PTHR12864">
    <property type="entry name" value="RAN BINDING PROTEIN 9-RELATED"/>
    <property type="match status" value="1"/>
</dbReference>
<dbReference type="Proteomes" id="UP000240830">
    <property type="component" value="Unassembled WGS sequence"/>
</dbReference>
<reference evidence="3 4" key="1">
    <citation type="submission" date="2016-10" db="EMBL/GenBank/DDBJ databases">
        <title>The genome of Paramicrosporidium saccamoebae is the missing link in understanding Cryptomycota and Microsporidia evolution.</title>
        <authorList>
            <person name="Quandt C.A."/>
            <person name="Beaudet D."/>
            <person name="Corsaro D."/>
            <person name="Michel R."/>
            <person name="Corradi N."/>
            <person name="James T."/>
        </authorList>
    </citation>
    <scope>NUCLEOTIDE SEQUENCE [LARGE SCALE GENOMIC DNA]</scope>
    <source>
        <strain evidence="3 4">KSL3</strain>
    </source>
</reference>
<dbReference type="SMART" id="SM00757">
    <property type="entry name" value="CRA"/>
    <property type="match status" value="1"/>
</dbReference>
<dbReference type="Pfam" id="PF10607">
    <property type="entry name" value="CTLH"/>
    <property type="match status" value="1"/>
</dbReference>
<sequence>MSGLLPSFLRGNNSTPTATPATTEEWSQRLSSIQLSRVEIDSLVMNYLVIEGYKEAAERFARESNVTPGGELAAIEERMQVRSAIQRGDISGAVDRINDLDPELFDRHPRIAFHLTQQLMIEQIRKGDMDSALEYAQSELAPRAARHPEFLRELERTMALLVMEKGDLADPAHRVKIANEVNSALLAMQSQENASKLPILLRLLHHLQGTLGGRVSFPKIVDLNSAKFDPSLQLNSTDQNIS</sequence>
<dbReference type="Pfam" id="PF08513">
    <property type="entry name" value="LisH"/>
    <property type="match status" value="1"/>
</dbReference>
<keyword evidence="4" id="KW-1185">Reference proteome</keyword>
<feature type="domain" description="CTLH" evidence="2">
    <location>
        <begin position="74"/>
        <end position="131"/>
    </location>
</feature>
<dbReference type="EMBL" id="MTSL01000185">
    <property type="protein sequence ID" value="PJF17213.1"/>
    <property type="molecule type" value="Genomic_DNA"/>
</dbReference>
<proteinExistence type="predicted"/>
<dbReference type="InterPro" id="IPR006594">
    <property type="entry name" value="LisH"/>
</dbReference>
<dbReference type="AlphaFoldDB" id="A0A2H9THH0"/>
<gene>
    <name evidence="3" type="ORF">PSACC_02974</name>
</gene>
<evidence type="ECO:0000313" key="3">
    <source>
        <dbReference type="EMBL" id="PJF17213.1"/>
    </source>
</evidence>
<dbReference type="InterPro" id="IPR006595">
    <property type="entry name" value="CTLH_C"/>
</dbReference>
<accession>A0A2H9THH0</accession>
<name>A0A2H9THH0_9FUNG</name>